<feature type="compositionally biased region" description="Low complexity" evidence="1">
    <location>
        <begin position="307"/>
        <end position="319"/>
    </location>
</feature>
<feature type="compositionally biased region" description="Basic residues" evidence="1">
    <location>
        <begin position="320"/>
        <end position="329"/>
    </location>
</feature>
<feature type="region of interest" description="Disordered" evidence="1">
    <location>
        <begin position="143"/>
        <end position="329"/>
    </location>
</feature>
<dbReference type="RefSeq" id="XP_066072086.1">
    <property type="nucleotide sequence ID" value="XM_066215989.1"/>
</dbReference>
<dbReference type="GeneID" id="91090857"/>
<reference evidence="2 3" key="1">
    <citation type="submission" date="2024-01" db="EMBL/GenBank/DDBJ databases">
        <title>Comparative genomics of Cryptococcus and Kwoniella reveals pathogenesis evolution and contrasting modes of karyotype evolution via chromosome fusion or intercentromeric recombination.</title>
        <authorList>
            <person name="Coelho M.A."/>
            <person name="David-Palma M."/>
            <person name="Shea T."/>
            <person name="Bowers K."/>
            <person name="McGinley-Smith S."/>
            <person name="Mohammad A.W."/>
            <person name="Gnirke A."/>
            <person name="Yurkov A.M."/>
            <person name="Nowrousian M."/>
            <person name="Sun S."/>
            <person name="Cuomo C.A."/>
            <person name="Heitman J."/>
        </authorList>
    </citation>
    <scope>NUCLEOTIDE SEQUENCE [LARGE SCALE GENOMIC DNA]</scope>
    <source>
        <strain evidence="2 3">CBS 6074</strain>
    </source>
</reference>
<organism evidence="2 3">
    <name type="scientific">Kwoniella dendrophila CBS 6074</name>
    <dbReference type="NCBI Taxonomy" id="1295534"/>
    <lineage>
        <taxon>Eukaryota</taxon>
        <taxon>Fungi</taxon>
        <taxon>Dikarya</taxon>
        <taxon>Basidiomycota</taxon>
        <taxon>Agaricomycotina</taxon>
        <taxon>Tremellomycetes</taxon>
        <taxon>Tremellales</taxon>
        <taxon>Cryptococcaceae</taxon>
        <taxon>Kwoniella</taxon>
    </lineage>
</organism>
<dbReference type="Proteomes" id="UP001355207">
    <property type="component" value="Chromosome 1"/>
</dbReference>
<keyword evidence="3" id="KW-1185">Reference proteome</keyword>
<dbReference type="EMBL" id="CP144098">
    <property type="protein sequence ID" value="WWC85323.1"/>
    <property type="molecule type" value="Genomic_DNA"/>
</dbReference>
<accession>A0AAX4JK78</accession>
<feature type="compositionally biased region" description="Basic and acidic residues" evidence="1">
    <location>
        <begin position="228"/>
        <end position="293"/>
    </location>
</feature>
<gene>
    <name evidence="2" type="ORF">L201_000185</name>
</gene>
<evidence type="ECO:0000313" key="2">
    <source>
        <dbReference type="EMBL" id="WWC85323.1"/>
    </source>
</evidence>
<evidence type="ECO:0000313" key="3">
    <source>
        <dbReference type="Proteomes" id="UP001355207"/>
    </source>
</evidence>
<proteinExistence type="predicted"/>
<dbReference type="AlphaFoldDB" id="A0AAX4JK78"/>
<evidence type="ECO:0000256" key="1">
    <source>
        <dbReference type="SAM" id="MobiDB-lite"/>
    </source>
</evidence>
<sequence length="329" mass="35354">MGHIFSTVRWESPTGGKFRIYSRFYDVYGLGHWRPVEVQERIQGHSAFEKVGDCLILVELKPNGTHEIEFRKEKPWSSKQIKFLDCSLDGLSAPYHWWGLVIIRPHLRIAKEAADKIALASSKIKSSAEPSTPSVVVSLPSTAATSIRKPPTPTSVVSVPPSVASVRKPTAPASLVSSPSTVASVRKPPTIAPVSKPSSAIPTIPKIVVEQPPKSKEAPPSESTPAVKESKEGGKKKVTIVEEKKDKDGTEPAKKDFSAKKDETPQKGDKKGEQNDGGKDKEKKDTSAEKKAESGNGGKGEGEGSKSVDGGNGQPNPQGKKGKKNVNKE</sequence>
<protein>
    <submittedName>
        <fullName evidence="2">Uncharacterized protein</fullName>
    </submittedName>
</protein>
<feature type="compositionally biased region" description="Low complexity" evidence="1">
    <location>
        <begin position="154"/>
        <end position="166"/>
    </location>
</feature>
<name>A0AAX4JK78_9TREE</name>